<evidence type="ECO:0000313" key="1">
    <source>
        <dbReference type="EMBL" id="WIY51273.1"/>
    </source>
</evidence>
<gene>
    <name evidence="1" type="ORF">QRO08_12125</name>
</gene>
<evidence type="ECO:0000313" key="2">
    <source>
        <dbReference type="Proteomes" id="UP001242732"/>
    </source>
</evidence>
<name>A0ABY9AWR1_PARCI</name>
<accession>A0ABY9AWR1</accession>
<organism evidence="1 2">
    <name type="scientific">Paracidovorax citrulli</name>
    <name type="common">Acidovorax citrulli</name>
    <dbReference type="NCBI Taxonomy" id="80869"/>
    <lineage>
        <taxon>Bacteria</taxon>
        <taxon>Pseudomonadati</taxon>
        <taxon>Pseudomonadota</taxon>
        <taxon>Betaproteobacteria</taxon>
        <taxon>Burkholderiales</taxon>
        <taxon>Comamonadaceae</taxon>
        <taxon>Paracidovorax</taxon>
    </lineage>
</organism>
<proteinExistence type="predicted"/>
<dbReference type="EMBL" id="CP127363">
    <property type="protein sequence ID" value="WIY51273.1"/>
    <property type="molecule type" value="Genomic_DNA"/>
</dbReference>
<sequence>MTRPAAMIRRCSRGALPPAGTRRMRGRAFALWMWLAAALVFSPALGRLHQVVHGPVAAMVLQGASAGAAAAGGASIAGTEAGAASGAGLDPLSHGHEAGLLQALFSHHADSDCHLLDQSIFGAALLPALLPVAMPVVSPAPDDLPATGVGARPQRAFLARAPPHSRAA</sequence>
<evidence type="ECO:0008006" key="3">
    <source>
        <dbReference type="Google" id="ProtNLM"/>
    </source>
</evidence>
<reference evidence="1 2" key="1">
    <citation type="submission" date="2023-06" db="EMBL/GenBank/DDBJ databases">
        <authorList>
            <person name="Ham H."/>
            <person name="Park D.S."/>
        </authorList>
    </citation>
    <scope>NUCLEOTIDE SEQUENCE [LARGE SCALE GENOMIC DNA]</scope>
    <source>
        <strain evidence="1 2">KACC 17005</strain>
    </source>
</reference>
<keyword evidence="2" id="KW-1185">Reference proteome</keyword>
<dbReference type="RefSeq" id="WP_232521684.1">
    <property type="nucleotide sequence ID" value="NZ_CP023687.1"/>
</dbReference>
<dbReference type="Proteomes" id="UP001242732">
    <property type="component" value="Chromosome"/>
</dbReference>
<protein>
    <recommendedName>
        <fullName evidence="3">DUF2946 domain-containing protein</fullName>
    </recommendedName>
</protein>